<dbReference type="InterPro" id="IPR020846">
    <property type="entry name" value="MFS_dom"/>
</dbReference>
<evidence type="ECO:0000259" key="8">
    <source>
        <dbReference type="PROSITE" id="PS50850"/>
    </source>
</evidence>
<dbReference type="RefSeq" id="WP_117490521.1">
    <property type="nucleotide sequence ID" value="NZ_QVIG01000001.1"/>
</dbReference>
<reference evidence="9 10" key="1">
    <citation type="submission" date="2018-08" db="EMBL/GenBank/DDBJ databases">
        <title>Diversity &amp; Physiological Properties of Lignin-Decomposing Actinobacteria from Soil.</title>
        <authorList>
            <person name="Roh S.G."/>
            <person name="Kim S.B."/>
        </authorList>
    </citation>
    <scope>NUCLEOTIDE SEQUENCE [LARGE SCALE GENOMIC DNA]</scope>
    <source>
        <strain evidence="9 10">MMS17-GH009</strain>
    </source>
</reference>
<keyword evidence="5 7" id="KW-0472">Membrane</keyword>
<keyword evidence="4 7" id="KW-1133">Transmembrane helix</keyword>
<feature type="transmembrane region" description="Helical" evidence="7">
    <location>
        <begin position="168"/>
        <end position="185"/>
    </location>
</feature>
<accession>A0A373A231</accession>
<dbReference type="EMBL" id="QVIG01000001">
    <property type="protein sequence ID" value="RGD62208.1"/>
    <property type="molecule type" value="Genomic_DNA"/>
</dbReference>
<dbReference type="SUPFAM" id="SSF103473">
    <property type="entry name" value="MFS general substrate transporter"/>
    <property type="match status" value="1"/>
</dbReference>
<keyword evidence="10" id="KW-1185">Reference proteome</keyword>
<dbReference type="PANTHER" id="PTHR23513:SF6">
    <property type="entry name" value="MAJOR FACILITATOR SUPERFAMILY ASSOCIATED DOMAIN-CONTAINING PROTEIN"/>
    <property type="match status" value="1"/>
</dbReference>
<evidence type="ECO:0000256" key="2">
    <source>
        <dbReference type="ARBA" id="ARBA00022475"/>
    </source>
</evidence>
<evidence type="ECO:0000256" key="7">
    <source>
        <dbReference type="SAM" id="Phobius"/>
    </source>
</evidence>
<feature type="region of interest" description="Disordered" evidence="6">
    <location>
        <begin position="388"/>
        <end position="429"/>
    </location>
</feature>
<dbReference type="Gene3D" id="1.20.1250.20">
    <property type="entry name" value="MFS general substrate transporter like domains"/>
    <property type="match status" value="2"/>
</dbReference>
<feature type="transmembrane region" description="Helical" evidence="7">
    <location>
        <begin position="219"/>
        <end position="240"/>
    </location>
</feature>
<feature type="transmembrane region" description="Helical" evidence="7">
    <location>
        <begin position="73"/>
        <end position="92"/>
    </location>
</feature>
<evidence type="ECO:0000256" key="6">
    <source>
        <dbReference type="SAM" id="MobiDB-lite"/>
    </source>
</evidence>
<dbReference type="AlphaFoldDB" id="A0A373A231"/>
<evidence type="ECO:0000313" key="10">
    <source>
        <dbReference type="Proteomes" id="UP000263377"/>
    </source>
</evidence>
<feature type="transmembrane region" description="Helical" evidence="7">
    <location>
        <begin position="285"/>
        <end position="303"/>
    </location>
</feature>
<feature type="transmembrane region" description="Helical" evidence="7">
    <location>
        <begin position="98"/>
        <end position="122"/>
    </location>
</feature>
<dbReference type="InterPro" id="IPR005828">
    <property type="entry name" value="MFS_sugar_transport-like"/>
</dbReference>
<dbReference type="PANTHER" id="PTHR23513">
    <property type="entry name" value="INTEGRAL MEMBRANE EFFLUX PROTEIN-RELATED"/>
    <property type="match status" value="1"/>
</dbReference>
<dbReference type="CDD" id="cd06173">
    <property type="entry name" value="MFS_MefA_like"/>
    <property type="match status" value="1"/>
</dbReference>
<evidence type="ECO:0000313" key="9">
    <source>
        <dbReference type="EMBL" id="RGD62208.1"/>
    </source>
</evidence>
<comment type="caution">
    <text evidence="9">The sequence shown here is derived from an EMBL/GenBank/DDBJ whole genome shotgun (WGS) entry which is preliminary data.</text>
</comment>
<feature type="domain" description="Major facilitator superfamily (MFS) profile" evidence="8">
    <location>
        <begin position="4"/>
        <end position="390"/>
    </location>
</feature>
<organism evidence="9 10">
    <name type="scientific">Kitasatospora xanthocidica</name>
    <dbReference type="NCBI Taxonomy" id="83382"/>
    <lineage>
        <taxon>Bacteria</taxon>
        <taxon>Bacillati</taxon>
        <taxon>Actinomycetota</taxon>
        <taxon>Actinomycetes</taxon>
        <taxon>Kitasatosporales</taxon>
        <taxon>Streptomycetaceae</taxon>
        <taxon>Kitasatospora</taxon>
    </lineage>
</organism>
<dbReference type="InterPro" id="IPR036259">
    <property type="entry name" value="MFS_trans_sf"/>
</dbReference>
<evidence type="ECO:0000256" key="3">
    <source>
        <dbReference type="ARBA" id="ARBA00022692"/>
    </source>
</evidence>
<dbReference type="InterPro" id="IPR011701">
    <property type="entry name" value="MFS"/>
</dbReference>
<feature type="transmembrane region" description="Helical" evidence="7">
    <location>
        <begin position="260"/>
        <end position="278"/>
    </location>
</feature>
<keyword evidence="3 7" id="KW-0812">Transmembrane</keyword>
<proteinExistence type="predicted"/>
<dbReference type="Pfam" id="PF07690">
    <property type="entry name" value="MFS_1"/>
    <property type="match status" value="1"/>
</dbReference>
<comment type="subcellular location">
    <subcellularLocation>
        <location evidence="1">Cell membrane</location>
        <topology evidence="1">Multi-pass membrane protein</topology>
    </subcellularLocation>
</comment>
<evidence type="ECO:0000256" key="5">
    <source>
        <dbReference type="ARBA" id="ARBA00023136"/>
    </source>
</evidence>
<sequence>MHPLLVRPEFRRYLAGQTLSVLGDSALSIALGIWAKVLTGSNSAAGLVLFCFSAPLLLLPLGGLLADRVRRKPLLVGVNLAVALSLLPLLLVDGRDTVWIIYCTATVCGLAGAVLAPAQSALLRSILTERQDFGAAAGLTQSARAGTTLVAPLLGSGLYGWFGGHVVAVADLVVLLLAALSFLTLRVEEVKPEPSGLRWRTEVLAGFVHLRGSVGLRPLVAATAASGFVLSLLQPVLFALTQHGLHRSPQFLGVLETTEAVGALAGSVVGGLLIGRLGPRRTVMAGSAVFGLGTVLLLAPSLYVVSAGLVIAGAGIPAAMVGLATAAQASTPPQLMGRAQAAVNLSLTAPQALAVGVGSGLVAALDFRVVLGVMVVGALLASAHLIGKPEAPTEPPEPEGPDADADADEGEGEGDGPAEPEDAKDLQPT</sequence>
<evidence type="ECO:0000256" key="4">
    <source>
        <dbReference type="ARBA" id="ARBA00022989"/>
    </source>
</evidence>
<keyword evidence="2" id="KW-1003">Cell membrane</keyword>
<feature type="transmembrane region" description="Helical" evidence="7">
    <location>
        <begin position="12"/>
        <end position="35"/>
    </location>
</feature>
<dbReference type="Proteomes" id="UP000263377">
    <property type="component" value="Unassembled WGS sequence"/>
</dbReference>
<feature type="transmembrane region" description="Helical" evidence="7">
    <location>
        <begin position="341"/>
        <end position="363"/>
    </location>
</feature>
<evidence type="ECO:0000256" key="1">
    <source>
        <dbReference type="ARBA" id="ARBA00004651"/>
    </source>
</evidence>
<feature type="transmembrane region" description="Helical" evidence="7">
    <location>
        <begin position="47"/>
        <end position="66"/>
    </location>
</feature>
<feature type="transmembrane region" description="Helical" evidence="7">
    <location>
        <begin position="309"/>
        <end position="329"/>
    </location>
</feature>
<feature type="transmembrane region" description="Helical" evidence="7">
    <location>
        <begin position="369"/>
        <end position="387"/>
    </location>
</feature>
<gene>
    <name evidence="9" type="ORF">DR950_34640</name>
</gene>
<feature type="compositionally biased region" description="Acidic residues" evidence="6">
    <location>
        <begin position="396"/>
        <end position="420"/>
    </location>
</feature>
<name>A0A373A231_9ACTN</name>
<dbReference type="GO" id="GO:0022857">
    <property type="term" value="F:transmembrane transporter activity"/>
    <property type="evidence" value="ECO:0007669"/>
    <property type="project" value="InterPro"/>
</dbReference>
<protein>
    <submittedName>
        <fullName evidence="9">MFS transporter</fullName>
    </submittedName>
</protein>
<dbReference type="GO" id="GO:0005886">
    <property type="term" value="C:plasma membrane"/>
    <property type="evidence" value="ECO:0007669"/>
    <property type="project" value="UniProtKB-SubCell"/>
</dbReference>
<dbReference type="Pfam" id="PF00083">
    <property type="entry name" value="Sugar_tr"/>
    <property type="match status" value="1"/>
</dbReference>
<dbReference type="PROSITE" id="PS50850">
    <property type="entry name" value="MFS"/>
    <property type="match status" value="1"/>
</dbReference>